<evidence type="ECO:0000256" key="2">
    <source>
        <dbReference type="ARBA" id="ARBA00022670"/>
    </source>
</evidence>
<dbReference type="Pfam" id="PF14543">
    <property type="entry name" value="TAXi_N"/>
    <property type="match status" value="1"/>
</dbReference>
<evidence type="ECO:0000256" key="3">
    <source>
        <dbReference type="ARBA" id="ARBA00022750"/>
    </source>
</evidence>
<accession>A0A8T0J9G4</accession>
<feature type="region of interest" description="Disordered" evidence="6">
    <location>
        <begin position="1"/>
        <end position="23"/>
    </location>
</feature>
<evidence type="ECO:0000256" key="6">
    <source>
        <dbReference type="SAM" id="MobiDB-lite"/>
    </source>
</evidence>
<evidence type="ECO:0000313" key="9">
    <source>
        <dbReference type="Proteomes" id="UP000822688"/>
    </source>
</evidence>
<evidence type="ECO:0000313" key="8">
    <source>
        <dbReference type="EMBL" id="KAG0591599.1"/>
    </source>
</evidence>
<feature type="domain" description="Peptidase A1" evidence="7">
    <location>
        <begin position="171"/>
        <end position="535"/>
    </location>
</feature>
<keyword evidence="4" id="KW-0378">Hydrolase</keyword>
<dbReference type="InterPro" id="IPR032799">
    <property type="entry name" value="TAXi_C"/>
</dbReference>
<dbReference type="InterPro" id="IPR021109">
    <property type="entry name" value="Peptidase_aspartic_dom_sf"/>
</dbReference>
<dbReference type="Gene3D" id="2.40.70.10">
    <property type="entry name" value="Acid Proteases"/>
    <property type="match status" value="2"/>
</dbReference>
<name>A0A8T0J9G4_CERPU</name>
<evidence type="ECO:0000256" key="1">
    <source>
        <dbReference type="ARBA" id="ARBA00007447"/>
    </source>
</evidence>
<gene>
    <name evidence="8" type="ORF">KC19_1G187100</name>
</gene>
<keyword evidence="9" id="KW-1185">Reference proteome</keyword>
<dbReference type="Pfam" id="PF14541">
    <property type="entry name" value="TAXi_C"/>
    <property type="match status" value="1"/>
</dbReference>
<evidence type="ECO:0000256" key="5">
    <source>
        <dbReference type="ARBA" id="ARBA00023180"/>
    </source>
</evidence>
<dbReference type="EMBL" id="CM026421">
    <property type="protein sequence ID" value="KAG0591599.1"/>
    <property type="molecule type" value="Genomic_DNA"/>
</dbReference>
<keyword evidence="3" id="KW-0064">Aspartyl protease</keyword>
<sequence length="542" mass="59356">MHRRGDAQRIGRNSSLGYHPPRSELQSITQGAHLKHIITVRKLFVQQIRVHKTMAIRTVALLQLLMVIAIANHEAHAIRHHGDGKPALAHVEGFLTDMSSGAHGDGSNDHRVLSVELLHRDHPSSPLYVGASKEDRIARSVRRSREYVGDGGGGARRRRMRRVLDMGDGEYVMSLKIGTPPQRFAAVMSTVESVVWVQCLPCGEVDGQGCYEQRGAMFNPRLSTTFRNISCTSRACPSFGDEVEGPDWNSCGESNQCLYDFDWAGDEAPYGEDTASLGDFVTDSLTLDTNISLGSFAFGCSHEYYDLSGMNGSGNANAGGFVGLGPGALSLFSQLNQTVSHDRFSYCLLAAEISSNQSTSVLFGNVRTLPGVVYTPIVDVETGYDVGLRGITVNGRRLSIPRGAFSGGVAFDARIALSVFGDEAYNFIRNAVRKEMKRYEETSHEGMDLCYNVAEVSNPVLPSAVLHFAKSADYSCSAENLFMYMDEGETILCLAMLSRDTYTDSRFSSYNIIGNVMQQNHQLIFDKGRSRLGFTSTNCASI</sequence>
<dbReference type="InterPro" id="IPR051708">
    <property type="entry name" value="Plant_Aspart_Prot_A1"/>
</dbReference>
<dbReference type="GO" id="GO:0005576">
    <property type="term" value="C:extracellular region"/>
    <property type="evidence" value="ECO:0007669"/>
    <property type="project" value="TreeGrafter"/>
</dbReference>
<evidence type="ECO:0000259" key="7">
    <source>
        <dbReference type="PROSITE" id="PS51767"/>
    </source>
</evidence>
<dbReference type="SUPFAM" id="SSF50630">
    <property type="entry name" value="Acid proteases"/>
    <property type="match status" value="1"/>
</dbReference>
<dbReference type="GO" id="GO:0004190">
    <property type="term" value="F:aspartic-type endopeptidase activity"/>
    <property type="evidence" value="ECO:0007669"/>
    <property type="project" value="UniProtKB-KW"/>
</dbReference>
<organism evidence="8 9">
    <name type="scientific">Ceratodon purpureus</name>
    <name type="common">Fire moss</name>
    <name type="synonym">Dicranum purpureum</name>
    <dbReference type="NCBI Taxonomy" id="3225"/>
    <lineage>
        <taxon>Eukaryota</taxon>
        <taxon>Viridiplantae</taxon>
        <taxon>Streptophyta</taxon>
        <taxon>Embryophyta</taxon>
        <taxon>Bryophyta</taxon>
        <taxon>Bryophytina</taxon>
        <taxon>Bryopsida</taxon>
        <taxon>Dicranidae</taxon>
        <taxon>Pseudoditrichales</taxon>
        <taxon>Ditrichaceae</taxon>
        <taxon>Ceratodon</taxon>
    </lineage>
</organism>
<reference evidence="8" key="1">
    <citation type="submission" date="2020-06" db="EMBL/GenBank/DDBJ databases">
        <title>WGS assembly of Ceratodon purpureus strain R40.</title>
        <authorList>
            <person name="Carey S.B."/>
            <person name="Jenkins J."/>
            <person name="Shu S."/>
            <person name="Lovell J.T."/>
            <person name="Sreedasyam A."/>
            <person name="Maumus F."/>
            <person name="Tiley G.P."/>
            <person name="Fernandez-Pozo N."/>
            <person name="Barry K."/>
            <person name="Chen C."/>
            <person name="Wang M."/>
            <person name="Lipzen A."/>
            <person name="Daum C."/>
            <person name="Saski C.A."/>
            <person name="Payton A.C."/>
            <person name="Mcbreen J.C."/>
            <person name="Conrad R.E."/>
            <person name="Kollar L.M."/>
            <person name="Olsson S."/>
            <person name="Huttunen S."/>
            <person name="Landis J.B."/>
            <person name="Wickett N.J."/>
            <person name="Johnson M.G."/>
            <person name="Rensing S.A."/>
            <person name="Grimwood J."/>
            <person name="Schmutz J."/>
            <person name="Mcdaniel S.F."/>
        </authorList>
    </citation>
    <scope>NUCLEOTIDE SEQUENCE</scope>
    <source>
        <strain evidence="8">R40</strain>
    </source>
</reference>
<dbReference type="Proteomes" id="UP000822688">
    <property type="component" value="Chromosome 1"/>
</dbReference>
<protein>
    <recommendedName>
        <fullName evidence="7">Peptidase A1 domain-containing protein</fullName>
    </recommendedName>
</protein>
<comment type="caution">
    <text evidence="8">The sequence shown here is derived from an EMBL/GenBank/DDBJ whole genome shotgun (WGS) entry which is preliminary data.</text>
</comment>
<dbReference type="InterPro" id="IPR033121">
    <property type="entry name" value="PEPTIDASE_A1"/>
</dbReference>
<dbReference type="GO" id="GO:0006508">
    <property type="term" value="P:proteolysis"/>
    <property type="evidence" value="ECO:0007669"/>
    <property type="project" value="UniProtKB-KW"/>
</dbReference>
<dbReference type="CDD" id="cd05476">
    <property type="entry name" value="pepsin_A_like_plant"/>
    <property type="match status" value="1"/>
</dbReference>
<dbReference type="PROSITE" id="PS51767">
    <property type="entry name" value="PEPTIDASE_A1"/>
    <property type="match status" value="1"/>
</dbReference>
<comment type="similarity">
    <text evidence="1">Belongs to the peptidase A1 family.</text>
</comment>
<proteinExistence type="inferred from homology"/>
<evidence type="ECO:0000256" key="4">
    <source>
        <dbReference type="ARBA" id="ARBA00022801"/>
    </source>
</evidence>
<dbReference type="InterPro" id="IPR034161">
    <property type="entry name" value="Pepsin-like_plant"/>
</dbReference>
<keyword evidence="2" id="KW-0645">Protease</keyword>
<keyword evidence="5" id="KW-0325">Glycoprotein</keyword>
<dbReference type="OrthoDB" id="771136at2759"/>
<dbReference type="PANTHER" id="PTHR47967:SF128">
    <property type="entry name" value="ASPARTIC PROTEINASE CDR1-LIKE"/>
    <property type="match status" value="1"/>
</dbReference>
<dbReference type="InterPro" id="IPR032861">
    <property type="entry name" value="TAXi_N"/>
</dbReference>
<dbReference type="AlphaFoldDB" id="A0A8T0J9G4"/>
<dbReference type="PANTHER" id="PTHR47967">
    <property type="entry name" value="OS07G0603500 PROTEIN-RELATED"/>
    <property type="match status" value="1"/>
</dbReference>